<accession>A0ABT9WME4</accession>
<evidence type="ECO:0000313" key="1">
    <source>
        <dbReference type="EMBL" id="MDQ0174459.1"/>
    </source>
</evidence>
<proteinExistence type="predicted"/>
<evidence type="ECO:0000313" key="2">
    <source>
        <dbReference type="Proteomes" id="UP001223586"/>
    </source>
</evidence>
<dbReference type="Proteomes" id="UP001223586">
    <property type="component" value="Unassembled WGS sequence"/>
</dbReference>
<sequence>MASQNFLSKVFGRNDEVIGAIGEVTGQQASMFELVRGIQSSLEMMETRLTIEINKISKNFEDELAEIKKIAINGSPKEVVKAIEGKTQEEKKQRQYRAIRVRLESTMAKYLVNDLPLYKENARYKNAEITPQGLAVYEAISEFLIKLAKVSGKSKEQFTNYGRYRKFFRIYGIKPYTKMTVRRSDGTTMSTLLAAVIVNGHVRQYLDYILGILKEETKCTDQQ</sequence>
<dbReference type="EMBL" id="JAUSTT010000001">
    <property type="protein sequence ID" value="MDQ0174459.1"/>
    <property type="molecule type" value="Genomic_DNA"/>
</dbReference>
<gene>
    <name evidence="1" type="ORF">J2S08_000290</name>
</gene>
<keyword evidence="2" id="KW-1185">Reference proteome</keyword>
<reference evidence="1 2" key="1">
    <citation type="submission" date="2023-07" db="EMBL/GenBank/DDBJ databases">
        <title>Genomic Encyclopedia of Type Strains, Phase IV (KMG-IV): sequencing the most valuable type-strain genomes for metagenomic binning, comparative biology and taxonomic classification.</title>
        <authorList>
            <person name="Goeker M."/>
        </authorList>
    </citation>
    <scope>NUCLEOTIDE SEQUENCE [LARGE SCALE GENOMIC DNA]</scope>
    <source>
        <strain evidence="1 2">DSM 23837</strain>
    </source>
</reference>
<dbReference type="RefSeq" id="WP_307225933.1">
    <property type="nucleotide sequence ID" value="NZ_JAUSTT010000001.1"/>
</dbReference>
<comment type="caution">
    <text evidence="1">The sequence shown here is derived from an EMBL/GenBank/DDBJ whole genome shotgun (WGS) entry which is preliminary data.</text>
</comment>
<organism evidence="1 2">
    <name type="scientific">Bacillus chungangensis</name>
    <dbReference type="NCBI Taxonomy" id="587633"/>
    <lineage>
        <taxon>Bacteria</taxon>
        <taxon>Bacillati</taxon>
        <taxon>Bacillota</taxon>
        <taxon>Bacilli</taxon>
        <taxon>Bacillales</taxon>
        <taxon>Bacillaceae</taxon>
        <taxon>Bacillus</taxon>
    </lineage>
</organism>
<protein>
    <submittedName>
        <fullName evidence="1">Uncharacterized protein</fullName>
    </submittedName>
</protein>
<name>A0ABT9WME4_9BACI</name>